<dbReference type="EMBL" id="LDSL01000138">
    <property type="protein sequence ID" value="KTT15666.1"/>
    <property type="molecule type" value="Genomic_DNA"/>
</dbReference>
<dbReference type="CDD" id="cd00063">
    <property type="entry name" value="FN3"/>
    <property type="match status" value="1"/>
</dbReference>
<dbReference type="InterPro" id="IPR013783">
    <property type="entry name" value="Ig-like_fold"/>
</dbReference>
<dbReference type="GO" id="GO:0016787">
    <property type="term" value="F:hydrolase activity"/>
    <property type="evidence" value="ECO:0007669"/>
    <property type="project" value="UniProtKB-KW"/>
</dbReference>
<dbReference type="Proteomes" id="UP000072741">
    <property type="component" value="Unassembled WGS sequence"/>
</dbReference>
<dbReference type="GO" id="GO:0005576">
    <property type="term" value="C:extracellular region"/>
    <property type="evidence" value="ECO:0007669"/>
    <property type="project" value="InterPro"/>
</dbReference>
<dbReference type="OrthoDB" id="505233at2"/>
<dbReference type="PROSITE" id="PS50853">
    <property type="entry name" value="FN3"/>
    <property type="match status" value="1"/>
</dbReference>
<dbReference type="SUPFAM" id="SSF53474">
    <property type="entry name" value="alpha/beta-Hydrolases"/>
    <property type="match status" value="1"/>
</dbReference>
<dbReference type="InterPro" id="IPR010126">
    <property type="entry name" value="Esterase_phb"/>
</dbReference>
<comment type="caution">
    <text evidence="5">The sequence shown here is derived from an EMBL/GenBank/DDBJ whole genome shotgun (WGS) entry which is preliminary data.</text>
</comment>
<evidence type="ECO:0000259" key="4">
    <source>
        <dbReference type="PROSITE" id="PS50853"/>
    </source>
</evidence>
<evidence type="ECO:0000313" key="5">
    <source>
        <dbReference type="EMBL" id="KTT15666.1"/>
    </source>
</evidence>
<dbReference type="PANTHER" id="PTHR42972:SF8">
    <property type="entry name" value="POLYHYDROXYBUTYRATE DEPOLYMERASE"/>
    <property type="match status" value="1"/>
</dbReference>
<dbReference type="Gene3D" id="2.60.40.10">
    <property type="entry name" value="Immunoglobulins"/>
    <property type="match status" value="1"/>
</dbReference>
<dbReference type="PATRIC" id="fig|433924.3.peg.1037"/>
<dbReference type="SUPFAM" id="SSF49265">
    <property type="entry name" value="Fibronectin type III"/>
    <property type="match status" value="1"/>
</dbReference>
<reference evidence="5 6" key="1">
    <citation type="journal article" date="2016" name="Front. Microbiol.">
        <title>Genomic Resource of Rice Seed Associated Bacteria.</title>
        <authorList>
            <person name="Midha S."/>
            <person name="Bansal K."/>
            <person name="Sharma S."/>
            <person name="Kumar N."/>
            <person name="Patil P.P."/>
            <person name="Chaudhry V."/>
            <person name="Patil P.B."/>
        </authorList>
    </citation>
    <scope>NUCLEOTIDE SEQUENCE [LARGE SCALE GENOMIC DNA]</scope>
    <source>
        <strain evidence="5 6">NS331</strain>
    </source>
</reference>
<dbReference type="InterPro" id="IPR036116">
    <property type="entry name" value="FN3_sf"/>
</dbReference>
<evidence type="ECO:0000313" key="6">
    <source>
        <dbReference type="Proteomes" id="UP000072741"/>
    </source>
</evidence>
<protein>
    <submittedName>
        <fullName evidence="5">Fibronectin</fullName>
    </submittedName>
</protein>
<keyword evidence="1 3" id="KW-0732">Signal</keyword>
<feature type="signal peptide" evidence="3">
    <location>
        <begin position="1"/>
        <end position="27"/>
    </location>
</feature>
<dbReference type="Gene3D" id="3.40.50.1820">
    <property type="entry name" value="alpha/beta hydrolase"/>
    <property type="match status" value="2"/>
</dbReference>
<feature type="domain" description="Fibronectin type-III" evidence="4">
    <location>
        <begin position="340"/>
        <end position="425"/>
    </location>
</feature>
<evidence type="ECO:0000256" key="1">
    <source>
        <dbReference type="ARBA" id="ARBA00022729"/>
    </source>
</evidence>
<sequence length="483" mass="50368">MQKFTAPLRRAAGVLVSAWLLAGAAAAVPLPELNIDPAQVSVSGVSSGGYMAVQLHVAYSATFKKGAGVVAGGPYYCAEGSVVYATGRCMAHDTSIPVSSLVTTTNNWAASGAIDPVSNLSASRLYLFSGTLDSVVKTAVMDDLRSYYGAFVPAANIAYKKDLAAEHAFVTDDYGSACSVKGDPYIDDCNFDLAGALLQQIYGTLNPRNVGTLGGSFVEFDQRSFVGGHAMAQTGWAYVPAACASGSATCRLHVALHGCKQNTAQIGQQYVRNTGYNRWADTNNIVVLYPQTGVTATNGCWDWWGYDSPDYAKKAGPQMAAIQAMVRHLSGGTATAPLAAPGGLTASAATASSMKLTWSAVPGAAGYVVYRNGGRRNATPLTATSYTDTDLVAGSSYDWTVRAVNAAGARGAASAAATASTTGMTPVCTTTDNYSHTVAARAYALYGFTYAYGSNQGMGLWNIYIETTLKKTAAGYYEVGTCY</sequence>
<dbReference type="InterPro" id="IPR029058">
    <property type="entry name" value="AB_hydrolase_fold"/>
</dbReference>
<dbReference type="PANTHER" id="PTHR42972">
    <property type="entry name" value="TOL-PAL SYSTEM PROTEIN TOLB"/>
    <property type="match status" value="1"/>
</dbReference>
<accession>A0A147GNU2</accession>
<dbReference type="SMART" id="SM00060">
    <property type="entry name" value="FN3"/>
    <property type="match status" value="1"/>
</dbReference>
<keyword evidence="6" id="KW-1185">Reference proteome</keyword>
<dbReference type="Pfam" id="PF00041">
    <property type="entry name" value="fn3"/>
    <property type="match status" value="1"/>
</dbReference>
<dbReference type="RefSeq" id="WP_058643723.1">
    <property type="nucleotide sequence ID" value="NZ_LDSL01000138.1"/>
</dbReference>
<organism evidence="5 6">
    <name type="scientific">Pseudacidovorax intermedius</name>
    <dbReference type="NCBI Taxonomy" id="433924"/>
    <lineage>
        <taxon>Bacteria</taxon>
        <taxon>Pseudomonadati</taxon>
        <taxon>Pseudomonadota</taxon>
        <taxon>Betaproteobacteria</taxon>
        <taxon>Burkholderiales</taxon>
        <taxon>Comamonadaceae</taxon>
        <taxon>Pseudacidovorax</taxon>
    </lineage>
</organism>
<gene>
    <name evidence="5" type="ORF">NS331_20090</name>
</gene>
<evidence type="ECO:0000256" key="2">
    <source>
        <dbReference type="ARBA" id="ARBA00022801"/>
    </source>
</evidence>
<dbReference type="AlphaFoldDB" id="A0A147GNU2"/>
<dbReference type="InterPro" id="IPR003961">
    <property type="entry name" value="FN3_dom"/>
</dbReference>
<evidence type="ECO:0000256" key="3">
    <source>
        <dbReference type="SAM" id="SignalP"/>
    </source>
</evidence>
<dbReference type="Pfam" id="PF10503">
    <property type="entry name" value="Esterase_PHB"/>
    <property type="match status" value="1"/>
</dbReference>
<keyword evidence="2" id="KW-0378">Hydrolase</keyword>
<feature type="chain" id="PRO_5007546485" evidence="3">
    <location>
        <begin position="28"/>
        <end position="483"/>
    </location>
</feature>
<name>A0A147GNU2_9BURK</name>
<proteinExistence type="predicted"/>